<dbReference type="InterPro" id="IPR004614">
    <property type="entry name" value="P_AcTrfase"/>
</dbReference>
<dbReference type="InterPro" id="IPR002505">
    <property type="entry name" value="PTA_PTB"/>
</dbReference>
<name>A0A0K1P8V4_9MOLU</name>
<dbReference type="SUPFAM" id="SSF53659">
    <property type="entry name" value="Isocitrate/Isopropylmalate dehydrogenase-like"/>
    <property type="match status" value="1"/>
</dbReference>
<evidence type="ECO:0000256" key="2">
    <source>
        <dbReference type="ARBA" id="ARBA00004989"/>
    </source>
</evidence>
<comment type="similarity">
    <text evidence="3">Belongs to the phosphate acetyltransferase and butyryltransferase family.</text>
</comment>
<keyword evidence="6 10" id="KW-0808">Transferase</keyword>
<comment type="pathway">
    <text evidence="2">Metabolic intermediate biosynthesis; acetyl-CoA biosynthesis; acetyl-CoA from acetate: step 2/2.</text>
</comment>
<evidence type="ECO:0000256" key="4">
    <source>
        <dbReference type="ARBA" id="ARBA00012707"/>
    </source>
</evidence>
<dbReference type="EC" id="2.3.1.8" evidence="4"/>
<dbReference type="Proteomes" id="UP000067243">
    <property type="component" value="Chromosome"/>
</dbReference>
<dbReference type="InterPro" id="IPR050500">
    <property type="entry name" value="Phos_Acetyltrans/Butyryltrans"/>
</dbReference>
<dbReference type="GO" id="GO:0008959">
    <property type="term" value="F:phosphate acetyltransferase activity"/>
    <property type="evidence" value="ECO:0007669"/>
    <property type="project" value="UniProtKB-EC"/>
</dbReference>
<protein>
    <recommendedName>
        <fullName evidence="5">Phosphate acetyltransferase</fullName>
        <ecNumber evidence="4">2.3.1.8</ecNumber>
    </recommendedName>
    <alternativeName>
        <fullName evidence="8">Phosphotransacetylase</fullName>
    </alternativeName>
</protein>
<dbReference type="AlphaFoldDB" id="A0A0K1P8V4"/>
<dbReference type="Pfam" id="PF01515">
    <property type="entry name" value="PTA_PTB"/>
    <property type="match status" value="1"/>
</dbReference>
<dbReference type="PANTHER" id="PTHR43356:SF3">
    <property type="entry name" value="PHOSPHATE ACETYLTRANSFERASE"/>
    <property type="match status" value="1"/>
</dbReference>
<comment type="catalytic activity">
    <reaction evidence="1">
        <text>acetyl-CoA + phosphate = acetyl phosphate + CoA</text>
        <dbReference type="Rhea" id="RHEA:19521"/>
        <dbReference type="ChEBI" id="CHEBI:22191"/>
        <dbReference type="ChEBI" id="CHEBI:43474"/>
        <dbReference type="ChEBI" id="CHEBI:57287"/>
        <dbReference type="ChEBI" id="CHEBI:57288"/>
        <dbReference type="EC" id="2.3.1.8"/>
    </reaction>
</comment>
<dbReference type="NCBIfam" id="NF007233">
    <property type="entry name" value="PRK09653.1"/>
    <property type="match status" value="1"/>
</dbReference>
<dbReference type="InterPro" id="IPR042113">
    <property type="entry name" value="P_AcTrfase_dom1"/>
</dbReference>
<dbReference type="KEGG" id="stur:STURON_001081"/>
<dbReference type="PATRIC" id="fig|216946.3.peg.1117"/>
<keyword evidence="11" id="KW-1185">Reference proteome</keyword>
<sequence length="319" mass="35535">MYTLDYIKEILKNKKEKKRIIFPEGEEEKIQKVATYLVENDLCEPILLFKDNVNSNLSKKIKQISINSLDLNLYAKDLFDLRKGKLKSIDEALMYVGKANYLANMMLYKNEGDCILCGLSYTTADTLRPALQIIKTKPDVSVASSIIIMKKGENCYFFGDCSLNLNPSSQELADITKSFVNFAIKMGLKDPTVSLLSYSTNGSGLGPDVDKVKNAVDLLLKENVNFKLDGEIQFDAAFCKEVRDKKYKNSLNKNESADIFVFPTLDAGNIGYKIAQRMGGYEAIGPIILGLNKPVNDLSRGATLIDIIQAAVLTVYMAI</sequence>
<accession>A0A0K1P8V4</accession>
<dbReference type="STRING" id="216946.STURO_v1c10770"/>
<keyword evidence="7" id="KW-0012">Acyltransferase</keyword>
<evidence type="ECO:0000256" key="8">
    <source>
        <dbReference type="ARBA" id="ARBA00031108"/>
    </source>
</evidence>
<dbReference type="EMBL" id="CP012328">
    <property type="protein sequence ID" value="AKU80327.1"/>
    <property type="molecule type" value="Genomic_DNA"/>
</dbReference>
<evidence type="ECO:0000313" key="10">
    <source>
        <dbReference type="EMBL" id="AKU80327.1"/>
    </source>
</evidence>
<dbReference type="InterPro" id="IPR012147">
    <property type="entry name" value="P_Ac_Bu_trans"/>
</dbReference>
<dbReference type="Gene3D" id="3.40.50.10950">
    <property type="match status" value="1"/>
</dbReference>
<dbReference type="PIRSF" id="PIRSF000428">
    <property type="entry name" value="P_Ac_trans"/>
    <property type="match status" value="1"/>
</dbReference>
<evidence type="ECO:0000256" key="5">
    <source>
        <dbReference type="ARBA" id="ARBA00021528"/>
    </source>
</evidence>
<dbReference type="RefSeq" id="WP_075048885.1">
    <property type="nucleotide sequence ID" value="NZ_CP012328.1"/>
</dbReference>
<evidence type="ECO:0000256" key="7">
    <source>
        <dbReference type="ARBA" id="ARBA00023315"/>
    </source>
</evidence>
<evidence type="ECO:0000259" key="9">
    <source>
        <dbReference type="Pfam" id="PF01515"/>
    </source>
</evidence>
<dbReference type="Gene3D" id="3.40.50.10750">
    <property type="entry name" value="Isocitrate/Isopropylmalate dehydrogenase-like"/>
    <property type="match status" value="1"/>
</dbReference>
<reference evidence="10 11" key="1">
    <citation type="journal article" date="2015" name="Genome Announc.">
        <title>Complete Genome Sequence of Spiroplasma turonicum Strain Tab4cT, a Parasite of a Horse Fly, Haematopota sp. (Diptera: Tabanidae).</title>
        <authorList>
            <person name="Davis R.E."/>
            <person name="Shao J."/>
            <person name="Zhao Y."/>
            <person name="Gasparich G.E."/>
            <person name="Gaynor B.J."/>
            <person name="Donofrio N."/>
        </authorList>
    </citation>
    <scope>NUCLEOTIDE SEQUENCE [LARGE SCALE GENOMIC DNA]</scope>
    <source>
        <strain evidence="10 11">Tab4c</strain>
    </source>
</reference>
<organism evidence="10 11">
    <name type="scientific">Spiroplasma turonicum</name>
    <dbReference type="NCBI Taxonomy" id="216946"/>
    <lineage>
        <taxon>Bacteria</taxon>
        <taxon>Bacillati</taxon>
        <taxon>Mycoplasmatota</taxon>
        <taxon>Mollicutes</taxon>
        <taxon>Entomoplasmatales</taxon>
        <taxon>Spiroplasmataceae</taxon>
        <taxon>Spiroplasma</taxon>
    </lineage>
</organism>
<gene>
    <name evidence="10" type="ORF">STURON_001081</name>
</gene>
<evidence type="ECO:0000256" key="3">
    <source>
        <dbReference type="ARBA" id="ARBA00005656"/>
    </source>
</evidence>
<feature type="domain" description="Phosphate acetyl/butaryl transferase" evidence="9">
    <location>
        <begin position="7"/>
        <end position="315"/>
    </location>
</feature>
<dbReference type="PANTHER" id="PTHR43356">
    <property type="entry name" value="PHOSPHATE ACETYLTRANSFERASE"/>
    <property type="match status" value="1"/>
</dbReference>
<dbReference type="OrthoDB" id="9805787at2"/>
<evidence type="ECO:0000256" key="6">
    <source>
        <dbReference type="ARBA" id="ARBA00022679"/>
    </source>
</evidence>
<proteinExistence type="inferred from homology"/>
<evidence type="ECO:0000256" key="1">
    <source>
        <dbReference type="ARBA" id="ARBA00000705"/>
    </source>
</evidence>
<evidence type="ECO:0000313" key="11">
    <source>
        <dbReference type="Proteomes" id="UP000067243"/>
    </source>
</evidence>
<dbReference type="InterPro" id="IPR042112">
    <property type="entry name" value="P_AcTrfase_dom2"/>
</dbReference>
<dbReference type="NCBIfam" id="TIGR00651">
    <property type="entry name" value="pta"/>
    <property type="match status" value="1"/>
</dbReference>